<evidence type="ECO:0000256" key="7">
    <source>
        <dbReference type="PIRSR" id="PIRSR618044-1"/>
    </source>
</evidence>
<dbReference type="RefSeq" id="WP_069437416.1">
    <property type="nucleotide sequence ID" value="NZ_LPWG01000011.1"/>
</dbReference>
<dbReference type="GO" id="GO:0006508">
    <property type="term" value="P:proteolysis"/>
    <property type="evidence" value="ECO:0007669"/>
    <property type="project" value="InterPro"/>
</dbReference>
<comment type="similarity">
    <text evidence="1 9">Belongs to the peptidase S11 family.</text>
</comment>
<evidence type="ECO:0000259" key="12">
    <source>
        <dbReference type="Pfam" id="PF00768"/>
    </source>
</evidence>
<keyword evidence="2 11" id="KW-0732">Signal</keyword>
<dbReference type="OrthoDB" id="9795979at2"/>
<dbReference type="Proteomes" id="UP000094501">
    <property type="component" value="Unassembled WGS sequence"/>
</dbReference>
<keyword evidence="3" id="KW-0378">Hydrolase</keyword>
<keyword evidence="6" id="KW-0961">Cell wall biogenesis/degradation</keyword>
<dbReference type="InterPro" id="IPR018044">
    <property type="entry name" value="Peptidase_S11"/>
</dbReference>
<evidence type="ECO:0000256" key="3">
    <source>
        <dbReference type="ARBA" id="ARBA00022801"/>
    </source>
</evidence>
<gene>
    <name evidence="13" type="ORF">AUC68_05830</name>
</gene>
<keyword evidence="5" id="KW-0573">Peptidoglycan synthesis</keyword>
<evidence type="ECO:0000256" key="5">
    <source>
        <dbReference type="ARBA" id="ARBA00022984"/>
    </source>
</evidence>
<feature type="compositionally biased region" description="Basic and acidic residues" evidence="10">
    <location>
        <begin position="332"/>
        <end position="341"/>
    </location>
</feature>
<feature type="chain" id="PRO_5009138883" description="Peptidase S11 D-alanyl-D-alanine carboxypeptidase A N-terminal domain-containing protein" evidence="11">
    <location>
        <begin position="24"/>
        <end position="367"/>
    </location>
</feature>
<feature type="active site" description="Proton acceptor" evidence="7">
    <location>
        <position position="53"/>
    </location>
</feature>
<dbReference type="GO" id="GO:0009002">
    <property type="term" value="F:serine-type D-Ala-D-Ala carboxypeptidase activity"/>
    <property type="evidence" value="ECO:0007669"/>
    <property type="project" value="InterPro"/>
</dbReference>
<evidence type="ECO:0000256" key="11">
    <source>
        <dbReference type="SAM" id="SignalP"/>
    </source>
</evidence>
<feature type="signal peptide" evidence="11">
    <location>
        <begin position="1"/>
        <end position="23"/>
    </location>
</feature>
<dbReference type="InterPro" id="IPR001967">
    <property type="entry name" value="Peptidase_S11_N"/>
</dbReference>
<dbReference type="AlphaFoldDB" id="A0A1E3W123"/>
<dbReference type="SUPFAM" id="SSF56601">
    <property type="entry name" value="beta-lactamase/transpeptidase-like"/>
    <property type="match status" value="1"/>
</dbReference>
<evidence type="ECO:0000256" key="6">
    <source>
        <dbReference type="ARBA" id="ARBA00023316"/>
    </source>
</evidence>
<evidence type="ECO:0000256" key="10">
    <source>
        <dbReference type="SAM" id="MobiDB-lite"/>
    </source>
</evidence>
<feature type="active site" evidence="7">
    <location>
        <position position="110"/>
    </location>
</feature>
<keyword evidence="4" id="KW-0133">Cell shape</keyword>
<keyword evidence="14" id="KW-1185">Reference proteome</keyword>
<feature type="binding site" evidence="8">
    <location>
        <position position="212"/>
    </location>
    <ligand>
        <name>substrate</name>
    </ligand>
</feature>
<dbReference type="EMBL" id="LPWG01000011">
    <property type="protein sequence ID" value="ODR99480.1"/>
    <property type="molecule type" value="Genomic_DNA"/>
</dbReference>
<dbReference type="Pfam" id="PF00768">
    <property type="entry name" value="Peptidase_S11"/>
    <property type="match status" value="1"/>
</dbReference>
<dbReference type="GO" id="GO:0071555">
    <property type="term" value="P:cell wall organization"/>
    <property type="evidence" value="ECO:0007669"/>
    <property type="project" value="UniProtKB-KW"/>
</dbReference>
<protein>
    <recommendedName>
        <fullName evidence="12">Peptidase S11 D-alanyl-D-alanine carboxypeptidase A N-terminal domain-containing protein</fullName>
    </recommendedName>
</protein>
<comment type="caution">
    <text evidence="13">The sequence shown here is derived from an EMBL/GenBank/DDBJ whole genome shotgun (WGS) entry which is preliminary data.</text>
</comment>
<evidence type="ECO:0000256" key="9">
    <source>
        <dbReference type="RuleBase" id="RU004016"/>
    </source>
</evidence>
<evidence type="ECO:0000256" key="8">
    <source>
        <dbReference type="PIRSR" id="PIRSR618044-2"/>
    </source>
</evidence>
<evidence type="ECO:0000256" key="2">
    <source>
        <dbReference type="ARBA" id="ARBA00022729"/>
    </source>
</evidence>
<name>A0A1E3W123_9HYPH</name>
<dbReference type="InterPro" id="IPR012338">
    <property type="entry name" value="Beta-lactam/transpept-like"/>
</dbReference>
<dbReference type="Gene3D" id="3.40.710.10">
    <property type="entry name" value="DD-peptidase/beta-lactamase superfamily"/>
    <property type="match status" value="1"/>
</dbReference>
<accession>A0A1E3W123</accession>
<feature type="domain" description="Peptidase S11 D-alanyl-D-alanine carboxypeptidase A N-terminal" evidence="12">
    <location>
        <begin position="20"/>
        <end position="242"/>
    </location>
</feature>
<evidence type="ECO:0000313" key="13">
    <source>
        <dbReference type="EMBL" id="ODR99480.1"/>
    </source>
</evidence>
<dbReference type="PANTHER" id="PTHR21581">
    <property type="entry name" value="D-ALANYL-D-ALANINE CARBOXYPEPTIDASE"/>
    <property type="match status" value="1"/>
</dbReference>
<evidence type="ECO:0000256" key="4">
    <source>
        <dbReference type="ARBA" id="ARBA00022960"/>
    </source>
</evidence>
<dbReference type="STRING" id="1774968.AUC68_05830"/>
<dbReference type="PRINTS" id="PR00725">
    <property type="entry name" value="DADACBPTASE1"/>
</dbReference>
<feature type="active site" description="Acyl-ester intermediate" evidence="7">
    <location>
        <position position="50"/>
    </location>
</feature>
<organism evidence="13 14">
    <name type="scientific">Methyloceanibacter methanicus</name>
    <dbReference type="NCBI Taxonomy" id="1774968"/>
    <lineage>
        <taxon>Bacteria</taxon>
        <taxon>Pseudomonadati</taxon>
        <taxon>Pseudomonadota</taxon>
        <taxon>Alphaproteobacteria</taxon>
        <taxon>Hyphomicrobiales</taxon>
        <taxon>Hyphomicrobiaceae</taxon>
        <taxon>Methyloceanibacter</taxon>
    </lineage>
</organism>
<dbReference type="PANTHER" id="PTHR21581:SF6">
    <property type="entry name" value="TRAFFICKING PROTEIN PARTICLE COMPLEX SUBUNIT 12"/>
    <property type="match status" value="1"/>
</dbReference>
<sequence>MLRRAFLSLFAAFALLAPVTATASPALVFEPYNGTVFYAEDPDTLWFPASLTKMMTAYVAFHALRNGEVKPDTPAIVTKNALAEPPTKLGLPLGTSIPLETAIRVIIVKSANDVAVMVAETVGGSVEGFVERMNEAAKRLGMTSTQFANPHGLPNEQQYTTARDLARLARALIIEFPEYADIFAMTSVSVGKLQLRTHNGLLRTFNGADGMKTGFICDSGFNIVVSATRDGRKLVAVVLGEPSTRVRNARAAQLLENGFKRYFWKSLFGTSLNGLAQPAEREDKPAHLRAVICGPRPTTRKSEVTPDLFRLDAPVTQLADLPTPPHPLNCARHRDGPDHSSHSRGPGLRLGRARAASGLGPYGGVPR</sequence>
<evidence type="ECO:0000313" key="14">
    <source>
        <dbReference type="Proteomes" id="UP000094501"/>
    </source>
</evidence>
<evidence type="ECO:0000256" key="1">
    <source>
        <dbReference type="ARBA" id="ARBA00007164"/>
    </source>
</evidence>
<dbReference type="GO" id="GO:0009252">
    <property type="term" value="P:peptidoglycan biosynthetic process"/>
    <property type="evidence" value="ECO:0007669"/>
    <property type="project" value="UniProtKB-KW"/>
</dbReference>
<reference evidence="13 14" key="1">
    <citation type="journal article" date="2016" name="Environ. Microbiol.">
        <title>New Methyloceanibacter diversity from North Sea sediments includes methanotroph containing solely the soluble methane monooxygenase.</title>
        <authorList>
            <person name="Vekeman B."/>
            <person name="Kerckhof F.M."/>
            <person name="Cremers G."/>
            <person name="de Vos P."/>
            <person name="Vandamme P."/>
            <person name="Boon N."/>
            <person name="Op den Camp H.J."/>
            <person name="Heylen K."/>
        </authorList>
    </citation>
    <scope>NUCLEOTIDE SEQUENCE [LARGE SCALE GENOMIC DNA]</scope>
    <source>
        <strain evidence="13 14">R-67174</strain>
    </source>
</reference>
<feature type="compositionally biased region" description="Low complexity" evidence="10">
    <location>
        <begin position="343"/>
        <end position="359"/>
    </location>
</feature>
<dbReference type="GO" id="GO:0008360">
    <property type="term" value="P:regulation of cell shape"/>
    <property type="evidence" value="ECO:0007669"/>
    <property type="project" value="UniProtKB-KW"/>
</dbReference>
<proteinExistence type="inferred from homology"/>
<feature type="region of interest" description="Disordered" evidence="10">
    <location>
        <begin position="318"/>
        <end position="367"/>
    </location>
</feature>